<dbReference type="RefSeq" id="WP_294567716.1">
    <property type="nucleotide sequence ID" value="NZ_CADCTE010000101.1"/>
</dbReference>
<dbReference type="EMBL" id="CADCTE010000101">
    <property type="protein sequence ID" value="CAA9244000.1"/>
    <property type="molecule type" value="Genomic_DNA"/>
</dbReference>
<gene>
    <name evidence="5" type="ORF">AVDCRST_MAG83-2131</name>
</gene>
<dbReference type="InterPro" id="IPR042070">
    <property type="entry name" value="PucR_C-HTH_sf"/>
</dbReference>
<proteinExistence type="inferred from homology"/>
<evidence type="ECO:0000259" key="3">
    <source>
        <dbReference type="Pfam" id="PF13556"/>
    </source>
</evidence>
<feature type="domain" description="CdaR GGDEF-like" evidence="4">
    <location>
        <begin position="292"/>
        <end position="414"/>
    </location>
</feature>
<dbReference type="Pfam" id="PF07905">
    <property type="entry name" value="PucR"/>
    <property type="match status" value="1"/>
</dbReference>
<name>A0A6J4I7D0_9MICC</name>
<dbReference type="Pfam" id="PF17853">
    <property type="entry name" value="GGDEF_2"/>
    <property type="match status" value="1"/>
</dbReference>
<dbReference type="PANTHER" id="PTHR33744:SF17">
    <property type="entry name" value="CONSERVED PROTEIN"/>
    <property type="match status" value="1"/>
</dbReference>
<feature type="domain" description="PucR C-terminal helix-turn-helix" evidence="3">
    <location>
        <begin position="469"/>
        <end position="525"/>
    </location>
</feature>
<feature type="domain" description="Purine catabolism PurC-like" evidence="2">
    <location>
        <begin position="24"/>
        <end position="131"/>
    </location>
</feature>
<protein>
    <submittedName>
        <fullName evidence="5">Probable regulatory protein</fullName>
    </submittedName>
</protein>
<dbReference type="AlphaFoldDB" id="A0A6J4I7D0"/>
<evidence type="ECO:0000256" key="1">
    <source>
        <dbReference type="ARBA" id="ARBA00006754"/>
    </source>
</evidence>
<sequence>MHSNSRTGNPPRNLSIASLCEDAALRLDVLLGNGDDLAAEIAWLHVTELPDPSRYIRPTELILTNGLWQEQASPEDFVRAVAGARAAGIVFGLTVLTRAVPAELIRACELARLPLLTAPLDVPFAALTQAAARIQGEIQQESLLKALRRGDALTSVMSQGGGASGVLDVLTREFGFPLVIIDRRGNQLAGGGEALPREKLDAAAKVLAKRPPPLEANGIWPDPASLFLIIDAVGEVEAGLFCLRPHQLLTVEEQVALNQGTRFLNLEVAQRQAMRAAESRFSGELLEMILSGSARAAEVPDRLRAFGIDPEGPLALLVFTLADTPVPADLEADIETRIRNSRLLPVVVGGSQDIVVIASWNRGQESLVDFAETVRAEVAEAYPRRKLVVGVGEPGEGACSLKEQLVRARAAANVLKRRRAGHLTATVASLGTHAMLLALQRDATLRRFAADELAAIRQHDLLRGTELEATLREFLNRNGHWVATAEALFLHVNTLRNRLDRIGSLTGRDMSSFADRVDLFLALEADAMS</sequence>
<dbReference type="InterPro" id="IPR041522">
    <property type="entry name" value="CdaR_GGDEF"/>
</dbReference>
<evidence type="ECO:0000259" key="4">
    <source>
        <dbReference type="Pfam" id="PF17853"/>
    </source>
</evidence>
<evidence type="ECO:0000313" key="5">
    <source>
        <dbReference type="EMBL" id="CAA9244000.1"/>
    </source>
</evidence>
<dbReference type="Pfam" id="PF13556">
    <property type="entry name" value="HTH_30"/>
    <property type="match status" value="1"/>
</dbReference>
<dbReference type="InterPro" id="IPR025736">
    <property type="entry name" value="PucR_C-HTH_dom"/>
</dbReference>
<reference evidence="5" key="1">
    <citation type="submission" date="2020-02" db="EMBL/GenBank/DDBJ databases">
        <authorList>
            <person name="Meier V. D."/>
        </authorList>
    </citation>
    <scope>NUCLEOTIDE SEQUENCE</scope>
    <source>
        <strain evidence="5">AVDCRST_MAG83</strain>
    </source>
</reference>
<comment type="similarity">
    <text evidence="1">Belongs to the CdaR family.</text>
</comment>
<accession>A0A6J4I7D0</accession>
<evidence type="ECO:0000259" key="2">
    <source>
        <dbReference type="Pfam" id="PF07905"/>
    </source>
</evidence>
<dbReference type="InterPro" id="IPR012914">
    <property type="entry name" value="PucR_dom"/>
</dbReference>
<organism evidence="5">
    <name type="scientific">uncultured Arthrobacter sp</name>
    <dbReference type="NCBI Taxonomy" id="114050"/>
    <lineage>
        <taxon>Bacteria</taxon>
        <taxon>Bacillati</taxon>
        <taxon>Actinomycetota</taxon>
        <taxon>Actinomycetes</taxon>
        <taxon>Micrococcales</taxon>
        <taxon>Micrococcaceae</taxon>
        <taxon>Arthrobacter</taxon>
        <taxon>environmental samples</taxon>
    </lineage>
</organism>
<dbReference type="PANTHER" id="PTHR33744">
    <property type="entry name" value="CARBOHYDRATE DIACID REGULATOR"/>
    <property type="match status" value="1"/>
</dbReference>
<dbReference type="Gene3D" id="1.10.10.2840">
    <property type="entry name" value="PucR C-terminal helix-turn-helix domain"/>
    <property type="match status" value="1"/>
</dbReference>
<dbReference type="InterPro" id="IPR051448">
    <property type="entry name" value="CdaR-like_regulators"/>
</dbReference>